<evidence type="ECO:0000313" key="2">
    <source>
        <dbReference type="EMBL" id="AUG87806.1"/>
    </source>
</evidence>
<proteinExistence type="predicted"/>
<organism evidence="2 3">
    <name type="scientific">Klebsiella phage Menlow</name>
    <dbReference type="NCBI Taxonomy" id="2054273"/>
    <lineage>
        <taxon>Viruses</taxon>
        <taxon>Duplodnaviria</taxon>
        <taxon>Heunggongvirae</taxon>
        <taxon>Uroviricota</taxon>
        <taxon>Caudoviricetes</taxon>
        <taxon>Pantevenvirales</taxon>
        <taxon>Ackermannviridae</taxon>
        <taxon>Taipeivirus</taxon>
        <taxon>Taipeivirus menlow</taxon>
    </lineage>
</organism>
<gene>
    <name evidence="2" type="ORF">CPT_Menlow_105</name>
</gene>
<dbReference type="EMBL" id="MG428990">
    <property type="protein sequence ID" value="AUG87806.1"/>
    <property type="molecule type" value="Genomic_DNA"/>
</dbReference>
<evidence type="ECO:0000313" key="3">
    <source>
        <dbReference type="Proteomes" id="UP000241701"/>
    </source>
</evidence>
<accession>A0A2H5BNV8</accession>
<name>A0A2H5BNV8_9CAUD</name>
<feature type="region of interest" description="Disordered" evidence="1">
    <location>
        <begin position="28"/>
        <end position="47"/>
    </location>
</feature>
<sequence length="47" mass="5347">MDSCLLDPENVLVVEIENNKPFILKMLEKDNNPETNSKLSQKGNNDD</sequence>
<feature type="compositionally biased region" description="Polar residues" evidence="1">
    <location>
        <begin position="33"/>
        <end position="47"/>
    </location>
</feature>
<protein>
    <submittedName>
        <fullName evidence="2">Uncharacterized protein</fullName>
    </submittedName>
</protein>
<keyword evidence="3" id="KW-1185">Reference proteome</keyword>
<evidence type="ECO:0000256" key="1">
    <source>
        <dbReference type="SAM" id="MobiDB-lite"/>
    </source>
</evidence>
<reference evidence="3" key="1">
    <citation type="submission" date="2017-11" db="EMBL/GenBank/DDBJ databases">
        <title>Complete Genome of Klebsiella pneumoniae Myophage Menlow.</title>
        <authorList>
            <person name="Newkirk H.N."/>
            <person name="Lessor L."/>
            <person name="Liu M."/>
        </authorList>
    </citation>
    <scope>NUCLEOTIDE SEQUENCE [LARGE SCALE GENOMIC DNA]</scope>
</reference>
<dbReference type="Proteomes" id="UP000241701">
    <property type="component" value="Segment"/>
</dbReference>